<feature type="domain" description="HTH araC/xylS-type" evidence="2">
    <location>
        <begin position="220"/>
        <end position="318"/>
    </location>
</feature>
<dbReference type="PANTHER" id="PTHR43280:SF28">
    <property type="entry name" value="HTH-TYPE TRANSCRIPTIONAL ACTIVATOR RHAS"/>
    <property type="match status" value="1"/>
</dbReference>
<dbReference type="GO" id="GO:0003700">
    <property type="term" value="F:DNA-binding transcription factor activity"/>
    <property type="evidence" value="ECO:0007669"/>
    <property type="project" value="InterPro"/>
</dbReference>
<dbReference type="RefSeq" id="WP_219293981.1">
    <property type="nucleotide sequence ID" value="NZ_RPHB01000013.1"/>
</dbReference>
<dbReference type="Proteomes" id="UP000727490">
    <property type="component" value="Unassembled WGS sequence"/>
</dbReference>
<dbReference type="PANTHER" id="PTHR43280">
    <property type="entry name" value="ARAC-FAMILY TRANSCRIPTIONAL REGULATOR"/>
    <property type="match status" value="1"/>
</dbReference>
<dbReference type="PROSITE" id="PS01124">
    <property type="entry name" value="HTH_ARAC_FAMILY_2"/>
    <property type="match status" value="1"/>
</dbReference>
<keyword evidence="4" id="KW-1185">Reference proteome</keyword>
<evidence type="ECO:0000313" key="4">
    <source>
        <dbReference type="Proteomes" id="UP000727490"/>
    </source>
</evidence>
<dbReference type="EMBL" id="RPHB01000013">
    <property type="protein sequence ID" value="MBW3470267.1"/>
    <property type="molecule type" value="Genomic_DNA"/>
</dbReference>
<keyword evidence="1" id="KW-0238">DNA-binding</keyword>
<accession>A0A951J5I2</accession>
<sequence length="325" mass="36593">MKHVSILLLEQVNLAGLDNARQGLLEANQFLIQKGKTPMFDVQVVGVQKKVMINKGLFAINAHKQISEVPKTDLIIIPPVQAPLEDAIFKNSGFIPWICAQRQNGAEIVSLCMGAFILARTGLLDDKDCVTHWKAGDTFKSLFPKVNLVSEKILTDHDGLYTGGGAFSSVNLILYLIEKLISRECTVYCSKIFQVDLGRQSQSPFTIFKGQRSHADELVVQAQQYIESNYSEKFSIEEICDIFSVNRRTFERRFKKATANSPIEYIQRVRVEAAKKLLEEGFKTVSEIVFDVGYTDMKAFRDVFKKVTGTTPNEYKSKFCIPMSA</sequence>
<dbReference type="AlphaFoldDB" id="A0A951J5I2"/>
<dbReference type="GO" id="GO:0043565">
    <property type="term" value="F:sequence-specific DNA binding"/>
    <property type="evidence" value="ECO:0007669"/>
    <property type="project" value="InterPro"/>
</dbReference>
<evidence type="ECO:0000313" key="3">
    <source>
        <dbReference type="EMBL" id="MBW3470267.1"/>
    </source>
</evidence>
<evidence type="ECO:0000259" key="2">
    <source>
        <dbReference type="PROSITE" id="PS01124"/>
    </source>
</evidence>
<dbReference type="SMART" id="SM00342">
    <property type="entry name" value="HTH_ARAC"/>
    <property type="match status" value="1"/>
</dbReference>
<proteinExistence type="predicted"/>
<dbReference type="InterPro" id="IPR018060">
    <property type="entry name" value="HTH_AraC"/>
</dbReference>
<reference evidence="3 4" key="1">
    <citation type="journal article" date="2020" name="Syst. Appl. Microbiol.">
        <title>Arthrospiribacter ruber gen. nov., sp. nov., a novel bacterium isolated from Arthrospira cultures.</title>
        <authorList>
            <person name="Waleron M."/>
            <person name="Misztak A."/>
            <person name="Waleron M.M."/>
            <person name="Furmaniak M."/>
            <person name="Mrozik A."/>
            <person name="Waleron K."/>
        </authorList>
    </citation>
    <scope>NUCLEOTIDE SEQUENCE [LARGE SCALE GENOMIC DNA]</scope>
    <source>
        <strain evidence="3 4">DPMB0001</strain>
    </source>
</reference>
<gene>
    <name evidence="3" type="ORF">EGN73_20985</name>
</gene>
<comment type="caution">
    <text evidence="3">The sequence shown here is derived from an EMBL/GenBank/DDBJ whole genome shotgun (WGS) entry which is preliminary data.</text>
</comment>
<name>A0A951J5I2_9BACT</name>
<protein>
    <submittedName>
        <fullName evidence="3">Helix-turn-helix domain-containing protein</fullName>
    </submittedName>
</protein>
<dbReference type="Pfam" id="PF12833">
    <property type="entry name" value="HTH_18"/>
    <property type="match status" value="1"/>
</dbReference>
<evidence type="ECO:0000256" key="1">
    <source>
        <dbReference type="ARBA" id="ARBA00023125"/>
    </source>
</evidence>
<organism evidence="3 4">
    <name type="scientific">Arthrospiribacter ruber</name>
    <dbReference type="NCBI Taxonomy" id="2487934"/>
    <lineage>
        <taxon>Bacteria</taxon>
        <taxon>Pseudomonadati</taxon>
        <taxon>Bacteroidota</taxon>
        <taxon>Cytophagia</taxon>
        <taxon>Cytophagales</taxon>
        <taxon>Cyclobacteriaceae</taxon>
        <taxon>Arthrospiribacter</taxon>
    </lineage>
</organism>